<proteinExistence type="predicted"/>
<accession>A0A399NZ17</accession>
<dbReference type="Proteomes" id="UP000266634">
    <property type="component" value="Unassembled WGS sequence"/>
</dbReference>
<sequence>MTAMPPARTPDPTPAQVRRWRQHLADERAEAAVYRDL</sequence>
<organism evidence="1 2">
    <name type="scientific">Clavibacter michiganensis subsp. insidiosus</name>
    <dbReference type="NCBI Taxonomy" id="33014"/>
    <lineage>
        <taxon>Bacteria</taxon>
        <taxon>Bacillati</taxon>
        <taxon>Actinomycetota</taxon>
        <taxon>Actinomycetes</taxon>
        <taxon>Micrococcales</taxon>
        <taxon>Microbacteriaceae</taxon>
        <taxon>Clavibacter</taxon>
    </lineage>
</organism>
<gene>
    <name evidence="1" type="ORF">DZF93_19470</name>
</gene>
<dbReference type="AlphaFoldDB" id="A0A399NZ17"/>
<dbReference type="EMBL" id="QWEA01001520">
    <property type="protein sequence ID" value="RII98968.1"/>
    <property type="molecule type" value="Genomic_DNA"/>
</dbReference>
<comment type="caution">
    <text evidence="1">The sequence shown here is derived from an EMBL/GenBank/DDBJ whole genome shotgun (WGS) entry which is preliminary data.</text>
</comment>
<name>A0A399NZ17_9MICO</name>
<protein>
    <submittedName>
        <fullName evidence="1">Rubrerythrin family protein</fullName>
    </submittedName>
</protein>
<feature type="non-terminal residue" evidence="1">
    <location>
        <position position="37"/>
    </location>
</feature>
<evidence type="ECO:0000313" key="1">
    <source>
        <dbReference type="EMBL" id="RII98968.1"/>
    </source>
</evidence>
<reference evidence="1 2" key="1">
    <citation type="submission" date="2018-08" db="EMBL/GenBank/DDBJ databases">
        <title>Genome Sequence of Clavibacter michiganensis Subspecies type strains, and the Atypical Peach-Colored Strains Isolated from Tomato.</title>
        <authorList>
            <person name="Osdaghi E."/>
            <person name="Portier P."/>
            <person name="Briand M."/>
            <person name="Jacques M.-A."/>
        </authorList>
    </citation>
    <scope>NUCLEOTIDE SEQUENCE [LARGE SCALE GENOMIC DNA]</scope>
    <source>
        <strain evidence="1 2">CFBP 6488</strain>
    </source>
</reference>
<evidence type="ECO:0000313" key="2">
    <source>
        <dbReference type="Proteomes" id="UP000266634"/>
    </source>
</evidence>